<dbReference type="EMBL" id="CP009962">
    <property type="protein sequence ID" value="AIY43092.1"/>
    <property type="molecule type" value="Genomic_DNA"/>
</dbReference>
<name>A0A0A1FJL4_9BURK</name>
<evidence type="ECO:0000313" key="1">
    <source>
        <dbReference type="EMBL" id="AIY43092.1"/>
    </source>
</evidence>
<protein>
    <recommendedName>
        <fullName evidence="3">PAAR motif family protein</fullName>
    </recommendedName>
</protein>
<gene>
    <name evidence="1" type="ORF">LT85_3934</name>
</gene>
<evidence type="ECO:0008006" key="3">
    <source>
        <dbReference type="Google" id="ProtNLM"/>
    </source>
</evidence>
<proteinExistence type="predicted"/>
<dbReference type="Proteomes" id="UP000030302">
    <property type="component" value="Chromosome"/>
</dbReference>
<dbReference type="HOGENOM" id="CLU_148568_4_2_4"/>
<dbReference type="STRING" id="279058.LT85_3934"/>
<organism evidence="1 2">
    <name type="scientific">Collimonas arenae</name>
    <dbReference type="NCBI Taxonomy" id="279058"/>
    <lineage>
        <taxon>Bacteria</taxon>
        <taxon>Pseudomonadati</taxon>
        <taxon>Pseudomonadota</taxon>
        <taxon>Betaproteobacteria</taxon>
        <taxon>Burkholderiales</taxon>
        <taxon>Oxalobacteraceae</taxon>
        <taxon>Collimonas</taxon>
    </lineage>
</organism>
<accession>A0A0A1FJL4</accession>
<dbReference type="AlphaFoldDB" id="A0A0A1FJL4"/>
<reference evidence="2" key="1">
    <citation type="journal article" date="2014" name="Soil Biol. Biochem.">
        <title>Structure and function of bacterial communities in ageing soils: Insights from the Mendocino ecological staircase.</title>
        <authorList>
            <person name="Uroz S."/>
            <person name="Tech J.J."/>
            <person name="Sawaya N.A."/>
            <person name="Frey-Klett P."/>
            <person name="Leveau J.H.J."/>
        </authorList>
    </citation>
    <scope>NUCLEOTIDE SEQUENCE [LARGE SCALE GENOMIC DNA]</scope>
    <source>
        <strain evidence="2">Cal35</strain>
    </source>
</reference>
<sequence>MVDDLVSCPLFYDEARTKPHGINRIIEGIEGYTDNGRKMVVNGCHSECGCVVISQSPGMTIA</sequence>
<dbReference type="Pfam" id="PF05488">
    <property type="entry name" value="PAAR_motif"/>
    <property type="match status" value="1"/>
</dbReference>
<evidence type="ECO:0000313" key="2">
    <source>
        <dbReference type="Proteomes" id="UP000030302"/>
    </source>
</evidence>
<dbReference type="KEGG" id="care:LT85_3934"/>
<keyword evidence="2" id="KW-1185">Reference proteome</keyword>
<dbReference type="InterPro" id="IPR008727">
    <property type="entry name" value="PAAR_motif"/>
</dbReference>